<protein>
    <submittedName>
        <fullName evidence="4">SDR family oxidoreductase</fullName>
    </submittedName>
</protein>
<dbReference type="RefSeq" id="WP_248667854.1">
    <property type="nucleotide sequence ID" value="NZ_JALPRX010000065.1"/>
</dbReference>
<dbReference type="SUPFAM" id="SSF51735">
    <property type="entry name" value="NAD(P)-binding Rossmann-fold domains"/>
    <property type="match status" value="1"/>
</dbReference>
<comment type="caution">
    <text evidence="4">The sequence shown here is derived from an EMBL/GenBank/DDBJ whole genome shotgun (WGS) entry which is preliminary data.</text>
</comment>
<dbReference type="PANTHER" id="PTHR42760">
    <property type="entry name" value="SHORT-CHAIN DEHYDROGENASES/REDUCTASES FAMILY MEMBER"/>
    <property type="match status" value="1"/>
</dbReference>
<sequence length="228" mass="23176">MSATEKPLALVTGASSGIGAAIAQRLLRDGWRVAGLSRRAPAEAPPGYAHIAADLAEPSGLRAALAGLRPTALVHAAGLLRTGRLGELDIAAGESMWRLHVEAAARLADLLLPEMPDGGRIVLLGSRTATGAAGRSQYAASKAALVGMARSWAAELAPRGITVNVVAPAATETPMLRDPARAGVAPRVPPIGRFIRPEEVAALAAFLLSPEAGAITGQQIVICGGSSL</sequence>
<reference evidence="4" key="1">
    <citation type="submission" date="2022-04" db="EMBL/GenBank/DDBJ databases">
        <title>Roseomonas acroporae sp. nov., isolated from coral Acropora digitifera.</title>
        <authorList>
            <person name="Sun H."/>
        </authorList>
    </citation>
    <scope>NUCLEOTIDE SEQUENCE</scope>
    <source>
        <strain evidence="4">NAR14</strain>
    </source>
</reference>
<evidence type="ECO:0000313" key="5">
    <source>
        <dbReference type="Proteomes" id="UP001139516"/>
    </source>
</evidence>
<dbReference type="InterPro" id="IPR057326">
    <property type="entry name" value="KR_dom"/>
</dbReference>
<dbReference type="CDD" id="cd05233">
    <property type="entry name" value="SDR_c"/>
    <property type="match status" value="1"/>
</dbReference>
<dbReference type="PANTHER" id="PTHR42760:SF133">
    <property type="entry name" value="3-OXOACYL-[ACYL-CARRIER-PROTEIN] REDUCTASE"/>
    <property type="match status" value="1"/>
</dbReference>
<dbReference type="Gene3D" id="3.40.50.720">
    <property type="entry name" value="NAD(P)-binding Rossmann-like Domain"/>
    <property type="match status" value="1"/>
</dbReference>
<dbReference type="InterPro" id="IPR036291">
    <property type="entry name" value="NAD(P)-bd_dom_sf"/>
</dbReference>
<evidence type="ECO:0000313" key="4">
    <source>
        <dbReference type="EMBL" id="MCK8785739.1"/>
    </source>
</evidence>
<feature type="domain" description="Ketoreductase" evidence="3">
    <location>
        <begin position="7"/>
        <end position="169"/>
    </location>
</feature>
<dbReference type="Proteomes" id="UP001139516">
    <property type="component" value="Unassembled WGS sequence"/>
</dbReference>
<dbReference type="EMBL" id="JALPRX010000065">
    <property type="protein sequence ID" value="MCK8785739.1"/>
    <property type="molecule type" value="Genomic_DNA"/>
</dbReference>
<comment type="similarity">
    <text evidence="1">Belongs to the short-chain dehydrogenases/reductases (SDR) family.</text>
</comment>
<dbReference type="PRINTS" id="PR00081">
    <property type="entry name" value="GDHRDH"/>
</dbReference>
<keyword evidence="5" id="KW-1185">Reference proteome</keyword>
<name>A0A9X1Y8A0_9PROT</name>
<gene>
    <name evidence="4" type="ORF">M0638_15245</name>
</gene>
<keyword evidence="2" id="KW-0560">Oxidoreductase</keyword>
<evidence type="ECO:0000259" key="3">
    <source>
        <dbReference type="SMART" id="SM00822"/>
    </source>
</evidence>
<evidence type="ECO:0000256" key="2">
    <source>
        <dbReference type="ARBA" id="ARBA00023002"/>
    </source>
</evidence>
<proteinExistence type="inferred from homology"/>
<dbReference type="GO" id="GO:0016616">
    <property type="term" value="F:oxidoreductase activity, acting on the CH-OH group of donors, NAD or NADP as acceptor"/>
    <property type="evidence" value="ECO:0007669"/>
    <property type="project" value="TreeGrafter"/>
</dbReference>
<organism evidence="4 5">
    <name type="scientific">Roseomonas acroporae</name>
    <dbReference type="NCBI Taxonomy" id="2937791"/>
    <lineage>
        <taxon>Bacteria</taxon>
        <taxon>Pseudomonadati</taxon>
        <taxon>Pseudomonadota</taxon>
        <taxon>Alphaproteobacteria</taxon>
        <taxon>Acetobacterales</taxon>
        <taxon>Roseomonadaceae</taxon>
        <taxon>Roseomonas</taxon>
    </lineage>
</organism>
<dbReference type="InterPro" id="IPR002347">
    <property type="entry name" value="SDR_fam"/>
</dbReference>
<evidence type="ECO:0000256" key="1">
    <source>
        <dbReference type="ARBA" id="ARBA00006484"/>
    </source>
</evidence>
<accession>A0A9X1Y8A0</accession>
<dbReference type="Pfam" id="PF13561">
    <property type="entry name" value="adh_short_C2"/>
    <property type="match status" value="1"/>
</dbReference>
<dbReference type="AlphaFoldDB" id="A0A9X1Y8A0"/>
<dbReference type="SMART" id="SM00822">
    <property type="entry name" value="PKS_KR"/>
    <property type="match status" value="1"/>
</dbReference>